<proteinExistence type="predicted"/>
<dbReference type="Gene3D" id="1.20.120.330">
    <property type="entry name" value="Nucleotidyltransferases domain 2"/>
    <property type="match status" value="1"/>
</dbReference>
<protein>
    <recommendedName>
        <fullName evidence="1">HEPN domain-containing protein</fullName>
    </recommendedName>
</protein>
<feature type="domain" description="HEPN" evidence="1">
    <location>
        <begin position="2"/>
        <end position="76"/>
    </location>
</feature>
<sequence>MKSLIIEKEDKFPKIHDLVSLGRQVNVPNQLLEVCKKITPAYPYARYPDVIESPELEKKIKDFIARTREVLEWVEGKI</sequence>
<dbReference type="Proteomes" id="UP000070263">
    <property type="component" value="Unassembled WGS sequence"/>
</dbReference>
<reference evidence="2 3" key="1">
    <citation type="journal article" date="2016" name="Sci. Rep.">
        <title>Metabolic traits of an uncultured archaeal lineage -MSBL1- from brine pools of the Red Sea.</title>
        <authorList>
            <person name="Mwirichia R."/>
            <person name="Alam I."/>
            <person name="Rashid M."/>
            <person name="Vinu M."/>
            <person name="Ba-Alawi W."/>
            <person name="Anthony Kamau A."/>
            <person name="Kamanda Ngugi D."/>
            <person name="Goker M."/>
            <person name="Klenk H.P."/>
            <person name="Bajic V."/>
            <person name="Stingl U."/>
        </authorList>
    </citation>
    <scope>NUCLEOTIDE SEQUENCE [LARGE SCALE GENOMIC DNA]</scope>
    <source>
        <strain evidence="2">SCGC-AAA382A20</strain>
    </source>
</reference>
<dbReference type="SUPFAM" id="SSF81593">
    <property type="entry name" value="Nucleotidyltransferase substrate binding subunit/domain"/>
    <property type="match status" value="1"/>
</dbReference>
<accession>A0A133VMI7</accession>
<comment type="caution">
    <text evidence="2">The sequence shown here is derived from an EMBL/GenBank/DDBJ whole genome shotgun (WGS) entry which is preliminary data.</text>
</comment>
<gene>
    <name evidence="2" type="ORF">AKJ51_00585</name>
</gene>
<dbReference type="Pfam" id="PF05168">
    <property type="entry name" value="HEPN"/>
    <property type="match status" value="1"/>
</dbReference>
<organism evidence="2 3">
    <name type="scientific">candidate division MSBL1 archaeon SCGC-AAA382A20</name>
    <dbReference type="NCBI Taxonomy" id="1698280"/>
    <lineage>
        <taxon>Archaea</taxon>
        <taxon>Methanobacteriati</taxon>
        <taxon>Methanobacteriota</taxon>
        <taxon>candidate division MSBL1</taxon>
    </lineage>
</organism>
<evidence type="ECO:0000259" key="1">
    <source>
        <dbReference type="Pfam" id="PF05168"/>
    </source>
</evidence>
<evidence type="ECO:0000313" key="3">
    <source>
        <dbReference type="Proteomes" id="UP000070263"/>
    </source>
</evidence>
<dbReference type="AlphaFoldDB" id="A0A133VMI7"/>
<dbReference type="InterPro" id="IPR007842">
    <property type="entry name" value="HEPN_dom"/>
</dbReference>
<evidence type="ECO:0000313" key="2">
    <source>
        <dbReference type="EMBL" id="KXB07675.1"/>
    </source>
</evidence>
<keyword evidence="3" id="KW-1185">Reference proteome</keyword>
<name>A0A133VMI7_9EURY</name>
<dbReference type="EMBL" id="LHYE01000003">
    <property type="protein sequence ID" value="KXB07675.1"/>
    <property type="molecule type" value="Genomic_DNA"/>
</dbReference>